<dbReference type="EMBL" id="FRFD01000003">
    <property type="protein sequence ID" value="SHO45233.1"/>
    <property type="molecule type" value="Genomic_DNA"/>
</dbReference>
<evidence type="ECO:0000313" key="3">
    <source>
        <dbReference type="Proteomes" id="UP000184612"/>
    </source>
</evidence>
<proteinExistence type="predicted"/>
<evidence type="ECO:0000313" key="2">
    <source>
        <dbReference type="EMBL" id="SHO45233.1"/>
    </source>
</evidence>
<keyword evidence="1" id="KW-0472">Membrane</keyword>
<dbReference type="Proteomes" id="UP000184612">
    <property type="component" value="Unassembled WGS sequence"/>
</dbReference>
<accession>A0A1M7Y168</accession>
<keyword evidence="1" id="KW-1133">Transmembrane helix</keyword>
<keyword evidence="3" id="KW-1185">Reference proteome</keyword>
<reference evidence="2 3" key="1">
    <citation type="submission" date="2016-12" db="EMBL/GenBank/DDBJ databases">
        <authorList>
            <person name="Song W.-J."/>
            <person name="Kurnit D.M."/>
        </authorList>
    </citation>
    <scope>NUCLEOTIDE SEQUENCE [LARGE SCALE GENOMIC DNA]</scope>
    <source>
        <strain evidence="2 3">DSM 12503</strain>
    </source>
</reference>
<dbReference type="OrthoDB" id="1905101at2"/>
<evidence type="ECO:0008006" key="4">
    <source>
        <dbReference type="Google" id="ProtNLM"/>
    </source>
</evidence>
<name>A0A1M7Y168_9FIRM</name>
<sequence length="163" mass="19287">MRRYMKKHLRNDRGDMTFTTCFIMLALVMLVSFLLLFSTVKINSINIRNSVKMELNNLSASIYADTYRSQRETNMAEYIHTLYSSSTYIQRLEEMAEDDIAENIPLETEDYRIKNIRLEFVQDGDGIEYIFSCNAEFYVTMFGNRYPVITREIRLTGHHNTKF</sequence>
<keyword evidence="1" id="KW-0812">Transmembrane</keyword>
<dbReference type="AlphaFoldDB" id="A0A1M7Y168"/>
<gene>
    <name evidence="2" type="ORF">SAMN02745217_00883</name>
</gene>
<protein>
    <recommendedName>
        <fullName evidence="4">Flp pilus-assembly TadE/G-like</fullName>
    </recommendedName>
</protein>
<dbReference type="STRING" id="1121345.SAMN02745217_00883"/>
<evidence type="ECO:0000256" key="1">
    <source>
        <dbReference type="SAM" id="Phobius"/>
    </source>
</evidence>
<organism evidence="2 3">
    <name type="scientific">Anaerocolumna xylanovorans DSM 12503</name>
    <dbReference type="NCBI Taxonomy" id="1121345"/>
    <lineage>
        <taxon>Bacteria</taxon>
        <taxon>Bacillati</taxon>
        <taxon>Bacillota</taxon>
        <taxon>Clostridia</taxon>
        <taxon>Lachnospirales</taxon>
        <taxon>Lachnospiraceae</taxon>
        <taxon>Anaerocolumna</taxon>
    </lineage>
</organism>
<feature type="transmembrane region" description="Helical" evidence="1">
    <location>
        <begin position="21"/>
        <end position="40"/>
    </location>
</feature>